<reference evidence="4" key="1">
    <citation type="journal article" date="2020" name="Stud. Mycol.">
        <title>101 Dothideomycetes genomes: a test case for predicting lifestyles and emergence of pathogens.</title>
        <authorList>
            <person name="Haridas S."/>
            <person name="Albert R."/>
            <person name="Binder M."/>
            <person name="Bloem J."/>
            <person name="Labutti K."/>
            <person name="Salamov A."/>
            <person name="Andreopoulos B."/>
            <person name="Baker S."/>
            <person name="Barry K."/>
            <person name="Bills G."/>
            <person name="Bluhm B."/>
            <person name="Cannon C."/>
            <person name="Castanera R."/>
            <person name="Culley D."/>
            <person name="Daum C."/>
            <person name="Ezra D."/>
            <person name="Gonzalez J."/>
            <person name="Henrissat B."/>
            <person name="Kuo A."/>
            <person name="Liang C."/>
            <person name="Lipzen A."/>
            <person name="Lutzoni F."/>
            <person name="Magnuson J."/>
            <person name="Mondo S."/>
            <person name="Nolan M."/>
            <person name="Ohm R."/>
            <person name="Pangilinan J."/>
            <person name="Park H.-J."/>
            <person name="Ramirez L."/>
            <person name="Alfaro M."/>
            <person name="Sun H."/>
            <person name="Tritt A."/>
            <person name="Yoshinaga Y."/>
            <person name="Zwiers L.-H."/>
            <person name="Turgeon B."/>
            <person name="Goodwin S."/>
            <person name="Spatafora J."/>
            <person name="Crous P."/>
            <person name="Grigoriev I."/>
        </authorList>
    </citation>
    <scope>NUCLEOTIDE SEQUENCE</scope>
    <source>
        <strain evidence="4">CBS 101060</strain>
    </source>
</reference>
<feature type="compositionally biased region" description="Acidic residues" evidence="3">
    <location>
        <begin position="293"/>
        <end position="305"/>
    </location>
</feature>
<feature type="compositionally biased region" description="Polar residues" evidence="3">
    <location>
        <begin position="263"/>
        <end position="273"/>
    </location>
</feature>
<evidence type="ECO:0000256" key="1">
    <source>
        <dbReference type="ARBA" id="ARBA00006461"/>
    </source>
</evidence>
<evidence type="ECO:0000313" key="4">
    <source>
        <dbReference type="EMBL" id="KAF2836241.1"/>
    </source>
</evidence>
<proteinExistence type="inferred from homology"/>
<feature type="compositionally biased region" description="Polar residues" evidence="3">
    <location>
        <begin position="210"/>
        <end position="219"/>
    </location>
</feature>
<dbReference type="Proteomes" id="UP000799429">
    <property type="component" value="Unassembled WGS sequence"/>
</dbReference>
<dbReference type="OrthoDB" id="3946361at2759"/>
<feature type="region of interest" description="Disordered" evidence="3">
    <location>
        <begin position="1"/>
        <end position="148"/>
    </location>
</feature>
<sequence>MSTFISSLIASIEGNGGQPQSPTDVTRPVAKSGVAGGSTAARTSGSNGIPAKRKAEEDANKSMQAKTQRVGGEAGITRKPISSGPPTPTAVAKPSVSQSGNQMPYRGTVGGPSSTPKPAVKASSNGVVASSTSKATTNNATQSVSAPAPKKGYLAILARANQSSTKQVPVGTIVHKPVEKVSKKERLGLQAEAAKAGFPVGKDKKAPLNNRPSTSSGATFKSIAPIKEKKKPVELEYKGTMRKTPTESAYKGTINRAPVSKSGIGQSRIQATGSGRGLPASKKPRMAGYASYSEEDLDDEEDDYASDGSSAMEAGAFDLDEEEQFSLAVARKEDEEALKEETAHQREKAARKKRLAEMAAAAAKKKRY</sequence>
<feature type="region of interest" description="Disordered" evidence="3">
    <location>
        <begin position="198"/>
        <end position="311"/>
    </location>
</feature>
<feature type="region of interest" description="Disordered" evidence="3">
    <location>
        <begin position="336"/>
        <end position="368"/>
    </location>
</feature>
<comment type="caution">
    <text evidence="4">The sequence shown here is derived from an EMBL/GenBank/DDBJ whole genome shotgun (WGS) entry which is preliminary data.</text>
</comment>
<name>A0A9P4S5W6_9PEZI</name>
<protein>
    <recommendedName>
        <fullName evidence="6">Chromatin SPT2</fullName>
    </recommendedName>
</protein>
<dbReference type="AlphaFoldDB" id="A0A9P4S5W6"/>
<feature type="compositionally biased region" description="Low complexity" evidence="3">
    <location>
        <begin position="129"/>
        <end position="143"/>
    </location>
</feature>
<organism evidence="4 5">
    <name type="scientific">Patellaria atrata CBS 101060</name>
    <dbReference type="NCBI Taxonomy" id="1346257"/>
    <lineage>
        <taxon>Eukaryota</taxon>
        <taxon>Fungi</taxon>
        <taxon>Dikarya</taxon>
        <taxon>Ascomycota</taxon>
        <taxon>Pezizomycotina</taxon>
        <taxon>Dothideomycetes</taxon>
        <taxon>Dothideomycetes incertae sedis</taxon>
        <taxon>Patellariales</taxon>
        <taxon>Patellariaceae</taxon>
        <taxon>Patellaria</taxon>
    </lineage>
</organism>
<comment type="similarity">
    <text evidence="1">Belongs to the SPT2 family.</text>
</comment>
<evidence type="ECO:0000256" key="3">
    <source>
        <dbReference type="SAM" id="MobiDB-lite"/>
    </source>
</evidence>
<feature type="compositionally biased region" description="Polar residues" evidence="3">
    <location>
        <begin position="111"/>
        <end position="128"/>
    </location>
</feature>
<dbReference type="InterPro" id="IPR013256">
    <property type="entry name" value="Chromatin_SPT2"/>
</dbReference>
<accession>A0A9P4S5W6</accession>
<evidence type="ECO:0000313" key="5">
    <source>
        <dbReference type="Proteomes" id="UP000799429"/>
    </source>
</evidence>
<evidence type="ECO:0008006" key="6">
    <source>
        <dbReference type="Google" id="ProtNLM"/>
    </source>
</evidence>
<feature type="compositionally biased region" description="Basic and acidic residues" evidence="3">
    <location>
        <begin position="336"/>
        <end position="348"/>
    </location>
</feature>
<evidence type="ECO:0000256" key="2">
    <source>
        <dbReference type="ARBA" id="ARBA00023054"/>
    </source>
</evidence>
<keyword evidence="5" id="KW-1185">Reference proteome</keyword>
<dbReference type="EMBL" id="MU006104">
    <property type="protein sequence ID" value="KAF2836241.1"/>
    <property type="molecule type" value="Genomic_DNA"/>
</dbReference>
<dbReference type="Pfam" id="PF08243">
    <property type="entry name" value="SPT2"/>
    <property type="match status" value="1"/>
</dbReference>
<dbReference type="SMART" id="SM00784">
    <property type="entry name" value="SPT2"/>
    <property type="match status" value="1"/>
</dbReference>
<keyword evidence="2" id="KW-0175">Coiled coil</keyword>
<gene>
    <name evidence="4" type="ORF">M501DRAFT_987415</name>
</gene>